<proteinExistence type="predicted"/>
<dbReference type="EMBL" id="PQFF01000567">
    <property type="protein sequence ID" value="RHZ44647.1"/>
    <property type="molecule type" value="Genomic_DNA"/>
</dbReference>
<comment type="caution">
    <text evidence="1">The sequence shown here is derived from an EMBL/GenBank/DDBJ whole genome shotgun (WGS) entry which is preliminary data.</text>
</comment>
<reference evidence="1 2" key="1">
    <citation type="submission" date="2018-08" db="EMBL/GenBank/DDBJ databases">
        <title>Genome and evolution of the arbuscular mycorrhizal fungus Diversispora epigaea (formerly Glomus versiforme) and its bacterial endosymbionts.</title>
        <authorList>
            <person name="Sun X."/>
            <person name="Fei Z."/>
            <person name="Harrison M."/>
        </authorList>
    </citation>
    <scope>NUCLEOTIDE SEQUENCE [LARGE SCALE GENOMIC DNA]</scope>
    <source>
        <strain evidence="1 2">IT104</strain>
    </source>
</reference>
<evidence type="ECO:0000313" key="2">
    <source>
        <dbReference type="Proteomes" id="UP000266861"/>
    </source>
</evidence>
<dbReference type="Proteomes" id="UP000266861">
    <property type="component" value="Unassembled WGS sequence"/>
</dbReference>
<accession>A0A397G1R4</accession>
<dbReference type="AlphaFoldDB" id="A0A397G1R4"/>
<sequence>MMKVLLKLPRTWNPARKYVASQKRQSMTKNLTLLTRPDFLIHKSLMKKSSRKLPEQFINVPMVSKLSFLFLKQRGLLGNKGMSWKV</sequence>
<organism evidence="1 2">
    <name type="scientific">Diversispora epigaea</name>
    <dbReference type="NCBI Taxonomy" id="1348612"/>
    <lineage>
        <taxon>Eukaryota</taxon>
        <taxon>Fungi</taxon>
        <taxon>Fungi incertae sedis</taxon>
        <taxon>Mucoromycota</taxon>
        <taxon>Glomeromycotina</taxon>
        <taxon>Glomeromycetes</taxon>
        <taxon>Diversisporales</taxon>
        <taxon>Diversisporaceae</taxon>
        <taxon>Diversispora</taxon>
    </lineage>
</organism>
<keyword evidence="2" id="KW-1185">Reference proteome</keyword>
<name>A0A397G1R4_9GLOM</name>
<protein>
    <submittedName>
        <fullName evidence="1">Uncharacterized protein</fullName>
    </submittedName>
</protein>
<gene>
    <name evidence="1" type="ORF">Glove_714g8</name>
</gene>
<evidence type="ECO:0000313" key="1">
    <source>
        <dbReference type="EMBL" id="RHZ44647.1"/>
    </source>
</evidence>